<reference evidence="2 3" key="1">
    <citation type="submission" date="2024-01" db="EMBL/GenBank/DDBJ databases">
        <title>The genomes of 5 underutilized Papilionoideae crops provide insights into root nodulation and disease resistanc.</title>
        <authorList>
            <person name="Yuan L."/>
        </authorList>
    </citation>
    <scope>NUCLEOTIDE SEQUENCE [LARGE SCALE GENOMIC DNA]</scope>
    <source>
        <strain evidence="2">ZHUSHIDOU_FW_LH</strain>
        <tissue evidence="2">Leaf</tissue>
    </source>
</reference>
<evidence type="ECO:0000256" key="1">
    <source>
        <dbReference type="SAM" id="Phobius"/>
    </source>
</evidence>
<keyword evidence="3" id="KW-1185">Reference proteome</keyword>
<feature type="transmembrane region" description="Helical" evidence="1">
    <location>
        <begin position="102"/>
        <end position="121"/>
    </location>
</feature>
<feature type="transmembrane region" description="Helical" evidence="1">
    <location>
        <begin position="61"/>
        <end position="82"/>
    </location>
</feature>
<keyword evidence="1" id="KW-0812">Transmembrane</keyword>
<gene>
    <name evidence="2" type="ORF">RIF29_00672</name>
</gene>
<dbReference type="Proteomes" id="UP001372338">
    <property type="component" value="Unassembled WGS sequence"/>
</dbReference>
<sequence length="159" mass="17517">MVSGETRFERWRLLGYSWQRKEGEGSVVATVLDGELLFLDFLVGGYGDVKSIEGRLQIEQVIFVVVWAAGGLVIAAGGLVIAATSCRAFRFCFLIDLSDNHVSGAAHLDIVVVAAIAWARVRKKMNLEGRLGTSLDLHRDCCCTMVLRCCVFTEWDFVG</sequence>
<organism evidence="2 3">
    <name type="scientific">Crotalaria pallida</name>
    <name type="common">Smooth rattlebox</name>
    <name type="synonym">Crotalaria striata</name>
    <dbReference type="NCBI Taxonomy" id="3830"/>
    <lineage>
        <taxon>Eukaryota</taxon>
        <taxon>Viridiplantae</taxon>
        <taxon>Streptophyta</taxon>
        <taxon>Embryophyta</taxon>
        <taxon>Tracheophyta</taxon>
        <taxon>Spermatophyta</taxon>
        <taxon>Magnoliopsida</taxon>
        <taxon>eudicotyledons</taxon>
        <taxon>Gunneridae</taxon>
        <taxon>Pentapetalae</taxon>
        <taxon>rosids</taxon>
        <taxon>fabids</taxon>
        <taxon>Fabales</taxon>
        <taxon>Fabaceae</taxon>
        <taxon>Papilionoideae</taxon>
        <taxon>50 kb inversion clade</taxon>
        <taxon>genistoids sensu lato</taxon>
        <taxon>core genistoids</taxon>
        <taxon>Crotalarieae</taxon>
        <taxon>Crotalaria</taxon>
    </lineage>
</organism>
<protein>
    <submittedName>
        <fullName evidence="2">Uncharacterized protein</fullName>
    </submittedName>
</protein>
<comment type="caution">
    <text evidence="2">The sequence shown here is derived from an EMBL/GenBank/DDBJ whole genome shotgun (WGS) entry which is preliminary data.</text>
</comment>
<keyword evidence="1" id="KW-0472">Membrane</keyword>
<proteinExistence type="predicted"/>
<evidence type="ECO:0000313" key="2">
    <source>
        <dbReference type="EMBL" id="KAK7287399.1"/>
    </source>
</evidence>
<name>A0AAN9IWF1_CROPI</name>
<dbReference type="AlphaFoldDB" id="A0AAN9IWF1"/>
<evidence type="ECO:0000313" key="3">
    <source>
        <dbReference type="Proteomes" id="UP001372338"/>
    </source>
</evidence>
<dbReference type="EMBL" id="JAYWIO010000001">
    <property type="protein sequence ID" value="KAK7287399.1"/>
    <property type="molecule type" value="Genomic_DNA"/>
</dbReference>
<accession>A0AAN9IWF1</accession>
<keyword evidence="1" id="KW-1133">Transmembrane helix</keyword>